<comment type="caution">
    <text evidence="2">The sequence shown here is derived from an EMBL/GenBank/DDBJ whole genome shotgun (WGS) entry which is preliminary data.</text>
</comment>
<keyword evidence="3" id="KW-1185">Reference proteome</keyword>
<feature type="compositionally biased region" description="Polar residues" evidence="1">
    <location>
        <begin position="49"/>
        <end position="66"/>
    </location>
</feature>
<proteinExistence type="predicted"/>
<feature type="compositionally biased region" description="Pro residues" evidence="1">
    <location>
        <begin position="13"/>
        <end position="31"/>
    </location>
</feature>
<reference evidence="2" key="1">
    <citation type="journal article" date="2021" name="Open Biol.">
        <title>Shared evolutionary footprints suggest mitochondrial oxidative damage underlies multiple complex I losses in fungi.</title>
        <authorList>
            <person name="Schikora-Tamarit M.A."/>
            <person name="Marcet-Houben M."/>
            <person name="Nosek J."/>
            <person name="Gabaldon T."/>
        </authorList>
    </citation>
    <scope>NUCLEOTIDE SEQUENCE</scope>
    <source>
        <strain evidence="2">NCAIM Y.01608</strain>
    </source>
</reference>
<name>A0A9P8P0C2_9ASCO</name>
<dbReference type="Proteomes" id="UP000788993">
    <property type="component" value="Unassembled WGS sequence"/>
</dbReference>
<sequence>MVGSLGWALVNPPGMPPPMPPNPPGIPPPMEVKPNGELPLEVLKPPESPNISSKPPNWLNKLNASA</sequence>
<evidence type="ECO:0000256" key="1">
    <source>
        <dbReference type="SAM" id="MobiDB-lite"/>
    </source>
</evidence>
<dbReference type="AlphaFoldDB" id="A0A9P8P0C2"/>
<evidence type="ECO:0000313" key="2">
    <source>
        <dbReference type="EMBL" id="KAH3663253.1"/>
    </source>
</evidence>
<evidence type="ECO:0000313" key="3">
    <source>
        <dbReference type="Proteomes" id="UP000788993"/>
    </source>
</evidence>
<organism evidence="2 3">
    <name type="scientific">Ogataea polymorpha</name>
    <dbReference type="NCBI Taxonomy" id="460523"/>
    <lineage>
        <taxon>Eukaryota</taxon>
        <taxon>Fungi</taxon>
        <taxon>Dikarya</taxon>
        <taxon>Ascomycota</taxon>
        <taxon>Saccharomycotina</taxon>
        <taxon>Pichiomycetes</taxon>
        <taxon>Pichiales</taxon>
        <taxon>Pichiaceae</taxon>
        <taxon>Ogataea</taxon>
    </lineage>
</organism>
<protein>
    <submittedName>
        <fullName evidence="2">Uncharacterized protein</fullName>
    </submittedName>
</protein>
<accession>A0A9P8P0C2</accession>
<feature type="region of interest" description="Disordered" evidence="1">
    <location>
        <begin position="1"/>
        <end position="66"/>
    </location>
</feature>
<reference evidence="2" key="2">
    <citation type="submission" date="2021-01" db="EMBL/GenBank/DDBJ databases">
        <authorList>
            <person name="Schikora-Tamarit M.A."/>
        </authorList>
    </citation>
    <scope>NUCLEOTIDE SEQUENCE</scope>
    <source>
        <strain evidence="2">NCAIM Y.01608</strain>
    </source>
</reference>
<dbReference type="EMBL" id="JAEUBD010001266">
    <property type="protein sequence ID" value="KAH3663253.1"/>
    <property type="molecule type" value="Genomic_DNA"/>
</dbReference>
<gene>
    <name evidence="2" type="ORF">OGATHE_004829</name>
</gene>